<dbReference type="Proteomes" id="UP001283361">
    <property type="component" value="Unassembled WGS sequence"/>
</dbReference>
<dbReference type="EMBL" id="JAWDGP010002843">
    <property type="protein sequence ID" value="KAK3779367.1"/>
    <property type="molecule type" value="Genomic_DNA"/>
</dbReference>
<evidence type="ECO:0000313" key="2">
    <source>
        <dbReference type="EMBL" id="KAK3779367.1"/>
    </source>
</evidence>
<feature type="region of interest" description="Disordered" evidence="1">
    <location>
        <begin position="94"/>
        <end position="116"/>
    </location>
</feature>
<evidence type="ECO:0000313" key="3">
    <source>
        <dbReference type="Proteomes" id="UP001283361"/>
    </source>
</evidence>
<name>A0AAE1A317_9GAST</name>
<reference evidence="2" key="1">
    <citation type="journal article" date="2023" name="G3 (Bethesda)">
        <title>A reference genome for the long-term kleptoplast-retaining sea slug Elysia crispata morphotype clarki.</title>
        <authorList>
            <person name="Eastman K.E."/>
            <person name="Pendleton A.L."/>
            <person name="Shaikh M.A."/>
            <person name="Suttiyut T."/>
            <person name="Ogas R."/>
            <person name="Tomko P."/>
            <person name="Gavelis G."/>
            <person name="Widhalm J.R."/>
            <person name="Wisecaver J.H."/>
        </authorList>
    </citation>
    <scope>NUCLEOTIDE SEQUENCE</scope>
    <source>
        <strain evidence="2">ECLA1</strain>
    </source>
</reference>
<evidence type="ECO:0000256" key="1">
    <source>
        <dbReference type="SAM" id="MobiDB-lite"/>
    </source>
</evidence>
<accession>A0AAE1A317</accession>
<proteinExistence type="predicted"/>
<organism evidence="2 3">
    <name type="scientific">Elysia crispata</name>
    <name type="common">lettuce slug</name>
    <dbReference type="NCBI Taxonomy" id="231223"/>
    <lineage>
        <taxon>Eukaryota</taxon>
        <taxon>Metazoa</taxon>
        <taxon>Spiralia</taxon>
        <taxon>Lophotrochozoa</taxon>
        <taxon>Mollusca</taxon>
        <taxon>Gastropoda</taxon>
        <taxon>Heterobranchia</taxon>
        <taxon>Euthyneura</taxon>
        <taxon>Panpulmonata</taxon>
        <taxon>Sacoglossa</taxon>
        <taxon>Placobranchoidea</taxon>
        <taxon>Plakobranchidae</taxon>
        <taxon>Elysia</taxon>
    </lineage>
</organism>
<sequence>MFPVSPADFRDEEILEGTLALVFTFAPLTATVCYCCADSRQYCRLGTTVLLRVAIPPGSRVMVYDITGKGKSPSRETRGNNSIGLWTQRRGIREERGPAVRPANSRIPKGMRRQCE</sequence>
<gene>
    <name evidence="2" type="ORF">RRG08_052589</name>
</gene>
<dbReference type="AlphaFoldDB" id="A0AAE1A317"/>
<comment type="caution">
    <text evidence="2">The sequence shown here is derived from an EMBL/GenBank/DDBJ whole genome shotgun (WGS) entry which is preliminary data.</text>
</comment>
<protein>
    <submittedName>
        <fullName evidence="2">Uncharacterized protein</fullName>
    </submittedName>
</protein>
<keyword evidence="3" id="KW-1185">Reference proteome</keyword>